<evidence type="ECO:0000313" key="1">
    <source>
        <dbReference type="EMBL" id="AFL99475.1"/>
    </source>
</evidence>
<dbReference type="AlphaFoldDB" id="I4A691"/>
<dbReference type="HOGENOM" id="CLU_1364357_0_0_9"/>
<reference evidence="2" key="1">
    <citation type="submission" date="2012-06" db="EMBL/GenBank/DDBJ databases">
        <title>Complete sequence of Desulfitobacterium dehalogenans ATCC 51507.</title>
        <authorList>
            <person name="Lucas S."/>
            <person name="Han J."/>
            <person name="Lapidus A."/>
            <person name="Cheng J.-F."/>
            <person name="Goodwin L."/>
            <person name="Pitluck S."/>
            <person name="Peters L."/>
            <person name="Ovchinnikova G."/>
            <person name="Teshima H."/>
            <person name="Detter J.C."/>
            <person name="Han C."/>
            <person name="Tapia R."/>
            <person name="Land M."/>
            <person name="Hauser L."/>
            <person name="Kyrpides N."/>
            <person name="Ivanova N."/>
            <person name="Pagani I."/>
            <person name="Kruse T."/>
            <person name="de Vos W.M."/>
            <person name="Smidt H."/>
            <person name="Woyke T."/>
        </authorList>
    </citation>
    <scope>NUCLEOTIDE SEQUENCE [LARGE SCALE GENOMIC DNA]</scope>
    <source>
        <strain evidence="2">ATCC 51507 / DSM 9161 / JW/IU-DC1</strain>
    </source>
</reference>
<organism evidence="1 2">
    <name type="scientific">Desulfitobacterium dehalogenans (strain ATCC 51507 / DSM 9161 / JW/IU-DC1)</name>
    <dbReference type="NCBI Taxonomy" id="756499"/>
    <lineage>
        <taxon>Bacteria</taxon>
        <taxon>Bacillati</taxon>
        <taxon>Bacillota</taxon>
        <taxon>Clostridia</taxon>
        <taxon>Eubacteriales</taxon>
        <taxon>Desulfitobacteriaceae</taxon>
        <taxon>Desulfitobacterium</taxon>
    </lineage>
</organism>
<dbReference type="EMBL" id="CP003348">
    <property type="protein sequence ID" value="AFL99475.1"/>
    <property type="molecule type" value="Genomic_DNA"/>
</dbReference>
<sequence>MGLNHFFKKLFISPKDGLSHSGEKPITDEEIPNLVQSSLEKTLRLEDEHKAGLRDIFKDHDLSEIEKEFFSALLLALEENKLNPSLLRLERIGGGTINVSYVPLCFVGKINLTITPDKYAVMKEDHKRALRVFGTIEEANTYMSEKGGDRVEVRPGENRHYMQYSRGLQSIKHLNNPTLQECIDTIPRWIAFIKYCKRTP</sequence>
<gene>
    <name evidence="1" type="ordered locus">Desde_1042</name>
</gene>
<protein>
    <submittedName>
        <fullName evidence="1">Uncharacterized protein</fullName>
    </submittedName>
</protein>
<dbReference type="KEGG" id="ddh:Desde_1042"/>
<accession>I4A691</accession>
<evidence type="ECO:0000313" key="2">
    <source>
        <dbReference type="Proteomes" id="UP000006053"/>
    </source>
</evidence>
<name>I4A691_DESDJ</name>
<dbReference type="STRING" id="756499.Desde_1042"/>
<proteinExistence type="predicted"/>
<dbReference type="Proteomes" id="UP000006053">
    <property type="component" value="Chromosome"/>
</dbReference>
<keyword evidence="2" id="KW-1185">Reference proteome</keyword>
<reference evidence="1 2" key="2">
    <citation type="journal article" date="2015" name="J. Bacteriol.">
        <title>Genomic, proteomic, and biochemical analysis of the organohalide respiratory pathway in Desulfitobacterium dehalogenans.</title>
        <authorList>
            <person name="Kruse T."/>
            <person name="van de Pas B.A."/>
            <person name="Atteia A."/>
            <person name="Krab K."/>
            <person name="Hagen W.R."/>
            <person name="Goodwin L."/>
            <person name="Chain P."/>
            <person name="Boeren S."/>
            <person name="Maphosa F."/>
            <person name="Schraa G."/>
            <person name="de Vos W.M."/>
            <person name="van der Oost J."/>
            <person name="Smidt H."/>
            <person name="Stams A.J."/>
        </authorList>
    </citation>
    <scope>NUCLEOTIDE SEQUENCE [LARGE SCALE GENOMIC DNA]</scope>
    <source>
        <strain evidence="2">ATCC 51507 / DSM 9161 / JW/IU-DC1</strain>
    </source>
</reference>
<dbReference type="RefSeq" id="WP_014792967.1">
    <property type="nucleotide sequence ID" value="NC_018017.1"/>
</dbReference>